<dbReference type="PANTHER" id="PTHR23416:SF23">
    <property type="entry name" value="ACETYLTRANSFERASE C18B11.09C-RELATED"/>
    <property type="match status" value="1"/>
</dbReference>
<dbReference type="GO" id="GO:0005829">
    <property type="term" value="C:cytosol"/>
    <property type="evidence" value="ECO:0007669"/>
    <property type="project" value="TreeGrafter"/>
</dbReference>
<keyword evidence="2 3" id="KW-0808">Transferase</keyword>
<dbReference type="Gene3D" id="2.160.10.10">
    <property type="entry name" value="Hexapeptide repeat proteins"/>
    <property type="match status" value="1"/>
</dbReference>
<evidence type="ECO:0000256" key="1">
    <source>
        <dbReference type="ARBA" id="ARBA00007274"/>
    </source>
</evidence>
<dbReference type="AlphaFoldDB" id="A0A7W7Y7N2"/>
<dbReference type="Proteomes" id="UP000590740">
    <property type="component" value="Unassembled WGS sequence"/>
</dbReference>
<dbReference type="InterPro" id="IPR051159">
    <property type="entry name" value="Hexapeptide_acetyltransf"/>
</dbReference>
<organism evidence="3 4">
    <name type="scientific">Prosthecobacter vanneervenii</name>
    <dbReference type="NCBI Taxonomy" id="48466"/>
    <lineage>
        <taxon>Bacteria</taxon>
        <taxon>Pseudomonadati</taxon>
        <taxon>Verrucomicrobiota</taxon>
        <taxon>Verrucomicrobiia</taxon>
        <taxon>Verrucomicrobiales</taxon>
        <taxon>Verrucomicrobiaceae</taxon>
        <taxon>Prosthecobacter</taxon>
    </lineage>
</organism>
<keyword evidence="4" id="KW-1185">Reference proteome</keyword>
<accession>A0A7W7Y7N2</accession>
<gene>
    <name evidence="3" type="ORF">HNQ65_000539</name>
</gene>
<dbReference type="SUPFAM" id="SSF51161">
    <property type="entry name" value="Trimeric LpxA-like enzymes"/>
    <property type="match status" value="1"/>
</dbReference>
<dbReference type="CDD" id="cd05825">
    <property type="entry name" value="LbH_wcaF_like"/>
    <property type="match status" value="1"/>
</dbReference>
<name>A0A7W7Y7N2_9BACT</name>
<dbReference type="RefSeq" id="WP_221306020.1">
    <property type="nucleotide sequence ID" value="NZ_JACHIG010000001.1"/>
</dbReference>
<comment type="caution">
    <text evidence="3">The sequence shown here is derived from an EMBL/GenBank/DDBJ whole genome shotgun (WGS) entry which is preliminary data.</text>
</comment>
<evidence type="ECO:0000313" key="3">
    <source>
        <dbReference type="EMBL" id="MBB5030985.1"/>
    </source>
</evidence>
<dbReference type="InterPro" id="IPR011004">
    <property type="entry name" value="Trimer_LpxA-like_sf"/>
</dbReference>
<dbReference type="GO" id="GO:0008374">
    <property type="term" value="F:O-acyltransferase activity"/>
    <property type="evidence" value="ECO:0007669"/>
    <property type="project" value="TreeGrafter"/>
</dbReference>
<dbReference type="NCBIfam" id="NF007797">
    <property type="entry name" value="PRK10502.1"/>
    <property type="match status" value="1"/>
</dbReference>
<proteinExistence type="inferred from homology"/>
<dbReference type="PANTHER" id="PTHR23416">
    <property type="entry name" value="SIALIC ACID SYNTHASE-RELATED"/>
    <property type="match status" value="1"/>
</dbReference>
<sequence>MEVYSLRCESAWYSHTPFSGKCRSNPGRASGRQAGDQWRQLGWNFDREAPSAMRDLSAFSASDFDRGAPRWKEAAWLAAKWFFFQTSVPWPSALRVALLRIFGASVGRGVVIRANVNVSFPWRLTVGDHVWLGEEVMILSLAPVKIGANVCVSQRAFLCTGSHDHQKKTFDLVVRSIALGAGCWVAAQSFIGPGVEVGAGSVVSAGSVVMSSIPAHVLVRGNPAQVVKSLEAADMRAVSGESADFQKERG</sequence>
<protein>
    <submittedName>
        <fullName evidence="3">Acetyltransferase-like isoleucine patch superfamily enzyme</fullName>
    </submittedName>
</protein>
<dbReference type="EMBL" id="JACHIG010000001">
    <property type="protein sequence ID" value="MBB5030985.1"/>
    <property type="molecule type" value="Genomic_DNA"/>
</dbReference>
<comment type="similarity">
    <text evidence="1">Belongs to the transferase hexapeptide repeat family.</text>
</comment>
<evidence type="ECO:0000256" key="2">
    <source>
        <dbReference type="ARBA" id="ARBA00022679"/>
    </source>
</evidence>
<reference evidence="3 4" key="1">
    <citation type="submission" date="2020-08" db="EMBL/GenBank/DDBJ databases">
        <title>Genomic Encyclopedia of Type Strains, Phase IV (KMG-IV): sequencing the most valuable type-strain genomes for metagenomic binning, comparative biology and taxonomic classification.</title>
        <authorList>
            <person name="Goeker M."/>
        </authorList>
    </citation>
    <scope>NUCLEOTIDE SEQUENCE [LARGE SCALE GENOMIC DNA]</scope>
    <source>
        <strain evidence="3 4">DSM 12252</strain>
    </source>
</reference>
<evidence type="ECO:0000313" key="4">
    <source>
        <dbReference type="Proteomes" id="UP000590740"/>
    </source>
</evidence>